<gene>
    <name evidence="2" type="ORF">CYFUS_008694</name>
</gene>
<evidence type="ECO:0000313" key="3">
    <source>
        <dbReference type="Proteomes" id="UP000217257"/>
    </source>
</evidence>
<dbReference type="EMBL" id="CP022098">
    <property type="protein sequence ID" value="ATB43214.1"/>
    <property type="molecule type" value="Genomic_DNA"/>
</dbReference>
<proteinExistence type="predicted"/>
<reference evidence="2 3" key="1">
    <citation type="submission" date="2017-06" db="EMBL/GenBank/DDBJ databases">
        <title>Sequencing and comparative analysis of myxobacterial genomes.</title>
        <authorList>
            <person name="Rupp O."/>
            <person name="Goesmann A."/>
            <person name="Sogaard-Andersen L."/>
        </authorList>
    </citation>
    <scope>NUCLEOTIDE SEQUENCE [LARGE SCALE GENOMIC DNA]</scope>
    <source>
        <strain evidence="2 3">DSM 52655</strain>
    </source>
</reference>
<sequence>MIVVTGATGQLGRLIVEKLVTRVPVDRVAVSVRDVRKAQDLAARGVRVRRGDFTDPKSLAHSFEGASQVLLVSSNASAHGGDPLAQHRAAIDAARSAGARRIVYTSHMAASRSSAFPPMLDHAATEQMLGESGLAWTALRNGFYAASAMFLLGQGLQTGVFEAPADGKVSWTTHSDLAEAAAVILTNEGRYDGPMPPLTAAQALDFGELCDVASSLLGRPIRRTTVSEDEMRAKLAASGMPAPAVAISLGLYRASRNGEFAAVDPTLRQLLGREPTSMREVIAEKMGLTAWRASSRPGLDAGSGMRT</sequence>
<feature type="domain" description="NAD(P)-binding" evidence="1">
    <location>
        <begin position="6"/>
        <end position="145"/>
    </location>
</feature>
<dbReference type="Proteomes" id="UP000217257">
    <property type="component" value="Chromosome"/>
</dbReference>
<name>A0A250JH50_9BACT</name>
<dbReference type="Pfam" id="PF13460">
    <property type="entry name" value="NAD_binding_10"/>
    <property type="match status" value="1"/>
</dbReference>
<organism evidence="2 3">
    <name type="scientific">Cystobacter fuscus</name>
    <dbReference type="NCBI Taxonomy" id="43"/>
    <lineage>
        <taxon>Bacteria</taxon>
        <taxon>Pseudomonadati</taxon>
        <taxon>Myxococcota</taxon>
        <taxon>Myxococcia</taxon>
        <taxon>Myxococcales</taxon>
        <taxon>Cystobacterineae</taxon>
        <taxon>Archangiaceae</taxon>
        <taxon>Cystobacter</taxon>
    </lineage>
</organism>
<accession>A0A250JH50</accession>
<dbReference type="InterPro" id="IPR016040">
    <property type="entry name" value="NAD(P)-bd_dom"/>
</dbReference>
<dbReference type="Gene3D" id="3.40.50.720">
    <property type="entry name" value="NAD(P)-binding Rossmann-like Domain"/>
    <property type="match status" value="1"/>
</dbReference>
<dbReference type="RefSeq" id="WP_095990661.1">
    <property type="nucleotide sequence ID" value="NZ_CP022098.1"/>
</dbReference>
<dbReference type="AlphaFoldDB" id="A0A250JH50"/>
<dbReference type="PANTHER" id="PTHR47129">
    <property type="entry name" value="QUINONE OXIDOREDUCTASE 2"/>
    <property type="match status" value="1"/>
</dbReference>
<evidence type="ECO:0000259" key="1">
    <source>
        <dbReference type="Pfam" id="PF13460"/>
    </source>
</evidence>
<dbReference type="CDD" id="cd05269">
    <property type="entry name" value="TMR_SDR_a"/>
    <property type="match status" value="1"/>
</dbReference>
<dbReference type="KEGG" id="cfus:CYFUS_008694"/>
<dbReference type="InterPro" id="IPR036291">
    <property type="entry name" value="NAD(P)-bd_dom_sf"/>
</dbReference>
<evidence type="ECO:0000313" key="2">
    <source>
        <dbReference type="EMBL" id="ATB43214.1"/>
    </source>
</evidence>
<dbReference type="SUPFAM" id="SSF51735">
    <property type="entry name" value="NAD(P)-binding Rossmann-fold domains"/>
    <property type="match status" value="1"/>
</dbReference>
<protein>
    <submittedName>
        <fullName evidence="2">NAD(P)-dependent oxidoreductase</fullName>
    </submittedName>
</protein>
<dbReference type="InterPro" id="IPR052718">
    <property type="entry name" value="NmrA-type_oxidoreductase"/>
</dbReference>
<dbReference type="PANTHER" id="PTHR47129:SF1">
    <property type="entry name" value="NMRA-LIKE DOMAIN-CONTAINING PROTEIN"/>
    <property type="match status" value="1"/>
</dbReference>
<dbReference type="Gene3D" id="3.90.25.10">
    <property type="entry name" value="UDP-galactose 4-epimerase, domain 1"/>
    <property type="match status" value="1"/>
</dbReference>